<dbReference type="EMBL" id="JZWI01000024">
    <property type="protein sequence ID" value="KLN54332.1"/>
    <property type="molecule type" value="Genomic_DNA"/>
</dbReference>
<sequence>MTRQPFAAWAIGAALIAGIATSWAQSGDHRMISPSDLKWADVPSLPPGAKLAVIEGPMSEAVPFTVRIKVPANYRIPSHWHPAVERVTVLSGTFHMGLGDKLDMQKSMPVVAGGMMILQPKTPHFAWTSEETVVQLHGTGPWGVTYVNPADDPRAK</sequence>
<protein>
    <recommendedName>
        <fullName evidence="3">Cupin</fullName>
    </recommendedName>
</protein>
<dbReference type="SUPFAM" id="SSF51182">
    <property type="entry name" value="RmlC-like cupins"/>
    <property type="match status" value="1"/>
</dbReference>
<gene>
    <name evidence="1" type="ORF">VPARA_44760</name>
</gene>
<dbReference type="Gene3D" id="2.60.120.10">
    <property type="entry name" value="Jelly Rolls"/>
    <property type="match status" value="1"/>
</dbReference>
<proteinExistence type="predicted"/>
<dbReference type="PATRIC" id="fig|34073.19.peg.4577"/>
<comment type="caution">
    <text evidence="1">The sequence shown here is derived from an EMBL/GenBank/DDBJ whole genome shotgun (WGS) entry which is preliminary data.</text>
</comment>
<accession>A0A0H2M0S7</accession>
<evidence type="ECO:0008006" key="3">
    <source>
        <dbReference type="Google" id="ProtNLM"/>
    </source>
</evidence>
<dbReference type="AlphaFoldDB" id="A0A0H2M0S7"/>
<evidence type="ECO:0000313" key="1">
    <source>
        <dbReference type="EMBL" id="KLN54332.1"/>
    </source>
</evidence>
<dbReference type="CDD" id="cd06989">
    <property type="entry name" value="cupin_DRT102"/>
    <property type="match status" value="1"/>
</dbReference>
<organism evidence="1 2">
    <name type="scientific">Variovorax paradoxus</name>
    <dbReference type="NCBI Taxonomy" id="34073"/>
    <lineage>
        <taxon>Bacteria</taxon>
        <taxon>Pseudomonadati</taxon>
        <taxon>Pseudomonadota</taxon>
        <taxon>Betaproteobacteria</taxon>
        <taxon>Burkholderiales</taxon>
        <taxon>Comamonadaceae</taxon>
        <taxon>Variovorax</taxon>
    </lineage>
</organism>
<dbReference type="InterPro" id="IPR014710">
    <property type="entry name" value="RmlC-like_jellyroll"/>
</dbReference>
<reference evidence="1 2" key="1">
    <citation type="submission" date="2015-03" db="EMBL/GenBank/DDBJ databases">
        <title>Genome sequence of Variovorax paradoxus TBEA6.</title>
        <authorList>
            <person name="Poehlein A."/>
            <person name="Schuldes J."/>
            <person name="Wuebbeler J.H."/>
            <person name="Hiessl S."/>
            <person name="Steinbuechel A."/>
            <person name="Daniel R."/>
        </authorList>
    </citation>
    <scope>NUCLEOTIDE SEQUENCE [LARGE SCALE GENOMIC DNA]</scope>
    <source>
        <strain evidence="1 2">TBEA6</strain>
    </source>
</reference>
<dbReference type="Proteomes" id="UP000035170">
    <property type="component" value="Unassembled WGS sequence"/>
</dbReference>
<dbReference type="RefSeq" id="WP_021008200.1">
    <property type="nucleotide sequence ID" value="NZ_JZWI01000024.1"/>
</dbReference>
<name>A0A0H2M0S7_VARPD</name>
<evidence type="ECO:0000313" key="2">
    <source>
        <dbReference type="Proteomes" id="UP000035170"/>
    </source>
</evidence>
<keyword evidence="2" id="KW-1185">Reference proteome</keyword>
<dbReference type="InterPro" id="IPR011051">
    <property type="entry name" value="RmlC_Cupin_sf"/>
</dbReference>